<proteinExistence type="predicted"/>
<gene>
    <name evidence="3" type="ORF">PHMEG_00021772</name>
</gene>
<keyword evidence="2" id="KW-0597">Phosphoprotein</keyword>
<evidence type="ECO:0000256" key="1">
    <source>
        <dbReference type="ARBA" id="ARBA00022450"/>
    </source>
</evidence>
<comment type="caution">
    <text evidence="3">The sequence shown here is derived from an EMBL/GenBank/DDBJ whole genome shotgun (WGS) entry which is preliminary data.</text>
</comment>
<dbReference type="EMBL" id="NBNE01004146">
    <property type="protein sequence ID" value="OWZ06031.1"/>
    <property type="molecule type" value="Genomic_DNA"/>
</dbReference>
<evidence type="ECO:0000313" key="3">
    <source>
        <dbReference type="EMBL" id="OWZ06031.1"/>
    </source>
</evidence>
<keyword evidence="1" id="KW-0596">Phosphopantetheine</keyword>
<dbReference type="PANTHER" id="PTHR44845:SF6">
    <property type="entry name" value="BETA-ALANINE-ACTIVATING ENZYME"/>
    <property type="match status" value="1"/>
</dbReference>
<dbReference type="SUPFAM" id="SSF56801">
    <property type="entry name" value="Acetyl-CoA synthetase-like"/>
    <property type="match status" value="1"/>
</dbReference>
<name>A0A225VKD4_9STRA</name>
<dbReference type="STRING" id="4795.A0A225VKD4"/>
<dbReference type="PANTHER" id="PTHR44845">
    <property type="entry name" value="CARRIER DOMAIN-CONTAINING PROTEIN"/>
    <property type="match status" value="1"/>
</dbReference>
<keyword evidence="4" id="KW-1185">Reference proteome</keyword>
<organism evidence="3 4">
    <name type="scientific">Phytophthora megakarya</name>
    <dbReference type="NCBI Taxonomy" id="4795"/>
    <lineage>
        <taxon>Eukaryota</taxon>
        <taxon>Sar</taxon>
        <taxon>Stramenopiles</taxon>
        <taxon>Oomycota</taxon>
        <taxon>Peronosporomycetes</taxon>
        <taxon>Peronosporales</taxon>
        <taxon>Peronosporaceae</taxon>
        <taxon>Phytophthora</taxon>
    </lineage>
</organism>
<dbReference type="AlphaFoldDB" id="A0A225VKD4"/>
<evidence type="ECO:0000313" key="4">
    <source>
        <dbReference type="Proteomes" id="UP000198211"/>
    </source>
</evidence>
<dbReference type="InterPro" id="IPR042099">
    <property type="entry name" value="ANL_N_sf"/>
</dbReference>
<dbReference type="Gene3D" id="3.40.50.12780">
    <property type="entry name" value="N-terminal domain of ligase-like"/>
    <property type="match status" value="1"/>
</dbReference>
<sequence length="196" mass="22520">MSLRTTGVPKDICCPHRGIVHCYDWRIAHYPYKEDDRVACHVFFVWELLRPMIRNRPLYVIPDSTIYDTVKIVGYLATHNIMHKLSKLRVDWLCGELVTLVLWDRFIRLSPTASECDDASDVNLAAMSEFDNSLSTKYTSCGEVMPNMKSYVLDDDFKLVSVRVTGELASSNMSFQERPNTKQVIVRASCRYIGVD</sequence>
<dbReference type="OrthoDB" id="189763at2759"/>
<protein>
    <submittedName>
        <fullName evidence="3">L-aminoadipate-semialdehyde dehydrogenase large subunit</fullName>
    </submittedName>
</protein>
<dbReference type="Proteomes" id="UP000198211">
    <property type="component" value="Unassembled WGS sequence"/>
</dbReference>
<reference evidence="4" key="1">
    <citation type="submission" date="2017-03" db="EMBL/GenBank/DDBJ databases">
        <title>Phytopthora megakarya and P. palmivora, two closely related causual agents of cacao black pod achieved similar genome size and gene model numbers by different mechanisms.</title>
        <authorList>
            <person name="Ali S."/>
            <person name="Shao J."/>
            <person name="Larry D.J."/>
            <person name="Kronmiller B."/>
            <person name="Shen D."/>
            <person name="Strem M.D."/>
            <person name="Melnick R.L."/>
            <person name="Guiltinan M.J."/>
            <person name="Tyler B.M."/>
            <person name="Meinhardt L.W."/>
            <person name="Bailey B.A."/>
        </authorList>
    </citation>
    <scope>NUCLEOTIDE SEQUENCE [LARGE SCALE GENOMIC DNA]</scope>
    <source>
        <strain evidence="4">zdho120</strain>
    </source>
</reference>
<accession>A0A225VKD4</accession>
<evidence type="ECO:0000256" key="2">
    <source>
        <dbReference type="ARBA" id="ARBA00022553"/>
    </source>
</evidence>